<dbReference type="AlphaFoldDB" id="A0A6I2UI50"/>
<dbReference type="Pfam" id="PF01418">
    <property type="entry name" value="HTH_6"/>
    <property type="match status" value="1"/>
</dbReference>
<evidence type="ECO:0000256" key="2">
    <source>
        <dbReference type="ARBA" id="ARBA00023125"/>
    </source>
</evidence>
<accession>A0A6I2UI50</accession>
<dbReference type="CDD" id="cd05013">
    <property type="entry name" value="SIS_RpiR"/>
    <property type="match status" value="1"/>
</dbReference>
<dbReference type="PROSITE" id="PS51464">
    <property type="entry name" value="SIS"/>
    <property type="match status" value="1"/>
</dbReference>
<keyword evidence="3" id="KW-0804">Transcription</keyword>
<dbReference type="Pfam" id="PF01380">
    <property type="entry name" value="SIS"/>
    <property type="match status" value="1"/>
</dbReference>
<dbReference type="Proteomes" id="UP000433181">
    <property type="component" value="Unassembled WGS sequence"/>
</dbReference>
<organism evidence="6 7">
    <name type="scientific">Anaerovibrio slackiae</name>
    <dbReference type="NCBI Taxonomy" id="2652309"/>
    <lineage>
        <taxon>Bacteria</taxon>
        <taxon>Bacillati</taxon>
        <taxon>Bacillota</taxon>
        <taxon>Negativicutes</taxon>
        <taxon>Selenomonadales</taxon>
        <taxon>Selenomonadaceae</taxon>
        <taxon>Anaerovibrio</taxon>
    </lineage>
</organism>
<gene>
    <name evidence="6" type="ORF">FYJ84_10265</name>
</gene>
<dbReference type="PANTHER" id="PTHR30514:SF1">
    <property type="entry name" value="HTH-TYPE TRANSCRIPTIONAL REGULATOR HEXR-RELATED"/>
    <property type="match status" value="1"/>
</dbReference>
<evidence type="ECO:0000259" key="4">
    <source>
        <dbReference type="PROSITE" id="PS51071"/>
    </source>
</evidence>
<keyword evidence="2" id="KW-0238">DNA-binding</keyword>
<dbReference type="GeneID" id="96779310"/>
<dbReference type="GO" id="GO:1901135">
    <property type="term" value="P:carbohydrate derivative metabolic process"/>
    <property type="evidence" value="ECO:0007669"/>
    <property type="project" value="InterPro"/>
</dbReference>
<dbReference type="InterPro" id="IPR035472">
    <property type="entry name" value="RpiR-like_SIS"/>
</dbReference>
<dbReference type="InterPro" id="IPR046348">
    <property type="entry name" value="SIS_dom_sf"/>
</dbReference>
<dbReference type="InterPro" id="IPR009057">
    <property type="entry name" value="Homeodomain-like_sf"/>
</dbReference>
<evidence type="ECO:0000313" key="7">
    <source>
        <dbReference type="Proteomes" id="UP000433181"/>
    </source>
</evidence>
<dbReference type="GO" id="GO:0003700">
    <property type="term" value="F:DNA-binding transcription factor activity"/>
    <property type="evidence" value="ECO:0007669"/>
    <property type="project" value="InterPro"/>
</dbReference>
<evidence type="ECO:0000313" key="6">
    <source>
        <dbReference type="EMBL" id="MSU09369.1"/>
    </source>
</evidence>
<dbReference type="InterPro" id="IPR036388">
    <property type="entry name" value="WH-like_DNA-bd_sf"/>
</dbReference>
<dbReference type="PANTHER" id="PTHR30514">
    <property type="entry name" value="GLUCOKINASE"/>
    <property type="match status" value="1"/>
</dbReference>
<dbReference type="GO" id="GO:0003677">
    <property type="term" value="F:DNA binding"/>
    <property type="evidence" value="ECO:0007669"/>
    <property type="project" value="UniProtKB-KW"/>
</dbReference>
<dbReference type="RefSeq" id="WP_154407541.1">
    <property type="nucleotide sequence ID" value="NZ_VUNR01000022.1"/>
</dbReference>
<dbReference type="EMBL" id="VUNR01000022">
    <property type="protein sequence ID" value="MSU09369.1"/>
    <property type="molecule type" value="Genomic_DNA"/>
</dbReference>
<keyword evidence="1" id="KW-0805">Transcription regulation</keyword>
<comment type="caution">
    <text evidence="6">The sequence shown here is derived from an EMBL/GenBank/DDBJ whole genome shotgun (WGS) entry which is preliminary data.</text>
</comment>
<evidence type="ECO:0000256" key="1">
    <source>
        <dbReference type="ARBA" id="ARBA00023015"/>
    </source>
</evidence>
<evidence type="ECO:0000259" key="5">
    <source>
        <dbReference type="PROSITE" id="PS51464"/>
    </source>
</evidence>
<feature type="domain" description="SIS" evidence="5">
    <location>
        <begin position="123"/>
        <end position="263"/>
    </location>
</feature>
<evidence type="ECO:0000256" key="3">
    <source>
        <dbReference type="ARBA" id="ARBA00023163"/>
    </source>
</evidence>
<dbReference type="InterPro" id="IPR000281">
    <property type="entry name" value="HTH_RpiR"/>
</dbReference>
<dbReference type="InterPro" id="IPR047640">
    <property type="entry name" value="RpiR-like"/>
</dbReference>
<feature type="domain" description="HTH rpiR-type" evidence="4">
    <location>
        <begin position="1"/>
        <end position="77"/>
    </location>
</feature>
<reference evidence="6 7" key="1">
    <citation type="submission" date="2019-08" db="EMBL/GenBank/DDBJ databases">
        <title>In-depth cultivation of the pig gut microbiome towards novel bacterial diversity and tailored functional studies.</title>
        <authorList>
            <person name="Wylensek D."/>
            <person name="Hitch T.C.A."/>
            <person name="Clavel T."/>
        </authorList>
    </citation>
    <scope>NUCLEOTIDE SEQUENCE [LARGE SCALE GENOMIC DNA]</scope>
    <source>
        <strain evidence="6 7">WCA-693-APC-5D-A</strain>
    </source>
</reference>
<dbReference type="Gene3D" id="3.40.50.10490">
    <property type="entry name" value="Glucose-6-phosphate isomerase like protein, domain 1"/>
    <property type="match status" value="1"/>
</dbReference>
<sequence>MSKLIKELKEQEGFSDSEKMIADFLLENYRGLAALSTRQLAKLTYTSSAAIVRFSQKMGFEGYTDFKIRFMAEMLQYVNQPQKYEGFNSRDTVRMIMDKVTHMEVNALKDTHAGLQPVLVVKAIEAIKAAGHLDFYATDDNYNIANLAASSLLMVDKSYSLTASVGQMYLMAASAPRSHLSIFISRTGENRMLVDMARTIKSKGGKILLITSETDTTLGGLADIMLPVASVKKLEELGPRIFLAGAKYVVDVLFASLVAQKGLKDVSQRDNWLKLHFQY</sequence>
<name>A0A6I2UI50_9FIRM</name>
<proteinExistence type="predicted"/>
<dbReference type="Gene3D" id="1.10.10.10">
    <property type="entry name" value="Winged helix-like DNA-binding domain superfamily/Winged helix DNA-binding domain"/>
    <property type="match status" value="1"/>
</dbReference>
<protein>
    <submittedName>
        <fullName evidence="6">MurR/RpiR family transcriptional regulator</fullName>
    </submittedName>
</protein>
<dbReference type="PROSITE" id="PS51071">
    <property type="entry name" value="HTH_RPIR"/>
    <property type="match status" value="1"/>
</dbReference>
<dbReference type="GO" id="GO:0097367">
    <property type="term" value="F:carbohydrate derivative binding"/>
    <property type="evidence" value="ECO:0007669"/>
    <property type="project" value="InterPro"/>
</dbReference>
<dbReference type="SUPFAM" id="SSF53697">
    <property type="entry name" value="SIS domain"/>
    <property type="match status" value="1"/>
</dbReference>
<dbReference type="InterPro" id="IPR001347">
    <property type="entry name" value="SIS_dom"/>
</dbReference>
<dbReference type="SUPFAM" id="SSF46689">
    <property type="entry name" value="Homeodomain-like"/>
    <property type="match status" value="1"/>
</dbReference>
<keyword evidence="7" id="KW-1185">Reference proteome</keyword>